<evidence type="ECO:0000256" key="3">
    <source>
        <dbReference type="ARBA" id="ARBA00022989"/>
    </source>
</evidence>
<dbReference type="InterPro" id="IPR001958">
    <property type="entry name" value="Tet-R_TetA/multi-R_MdtG-like"/>
</dbReference>
<proteinExistence type="predicted"/>
<dbReference type="InterPro" id="IPR020846">
    <property type="entry name" value="MFS_dom"/>
</dbReference>
<dbReference type="SUPFAM" id="SSF103473">
    <property type="entry name" value="MFS general substrate transporter"/>
    <property type="match status" value="1"/>
</dbReference>
<evidence type="ECO:0000259" key="6">
    <source>
        <dbReference type="PROSITE" id="PS50850"/>
    </source>
</evidence>
<dbReference type="GeneID" id="10772722"/>
<feature type="transmembrane region" description="Helical" evidence="5">
    <location>
        <begin position="24"/>
        <end position="48"/>
    </location>
</feature>
<dbReference type="Proteomes" id="UP000009296">
    <property type="component" value="Chromosome"/>
</dbReference>
<organism evidence="7 8">
    <name type="scientific">Methanothermococcus okinawensis (strain DSM 14208 / JCM 11175 / IH1)</name>
    <dbReference type="NCBI Taxonomy" id="647113"/>
    <lineage>
        <taxon>Archaea</taxon>
        <taxon>Methanobacteriati</taxon>
        <taxon>Methanobacteriota</taxon>
        <taxon>Methanomada group</taxon>
        <taxon>Methanococci</taxon>
        <taxon>Methanococcales</taxon>
        <taxon>Methanococcaceae</taxon>
        <taxon>Methanothermococcus</taxon>
    </lineage>
</organism>
<dbReference type="InterPro" id="IPR036259">
    <property type="entry name" value="MFS_trans_sf"/>
</dbReference>
<evidence type="ECO:0000313" key="8">
    <source>
        <dbReference type="Proteomes" id="UP000009296"/>
    </source>
</evidence>
<evidence type="ECO:0000256" key="5">
    <source>
        <dbReference type="SAM" id="Phobius"/>
    </source>
</evidence>
<dbReference type="eggNOG" id="arCOG00130">
    <property type="taxonomic scope" value="Archaea"/>
</dbReference>
<feature type="transmembrane region" description="Helical" evidence="5">
    <location>
        <begin position="293"/>
        <end position="316"/>
    </location>
</feature>
<reference evidence="7" key="1">
    <citation type="submission" date="2011-05" db="EMBL/GenBank/DDBJ databases">
        <title>Complete sequence of chromosome of Methanothermococcus okinawensis IH1.</title>
        <authorList>
            <consortium name="US DOE Joint Genome Institute"/>
            <person name="Lucas S."/>
            <person name="Han J."/>
            <person name="Lapidus A."/>
            <person name="Cheng J.-F."/>
            <person name="Goodwin L."/>
            <person name="Pitluck S."/>
            <person name="Peters L."/>
            <person name="Mikhailova N."/>
            <person name="Held B."/>
            <person name="Han C."/>
            <person name="Tapia R."/>
            <person name="Land M."/>
            <person name="Hauser L."/>
            <person name="Kyrpides N."/>
            <person name="Ivanova N."/>
            <person name="Pagani I."/>
            <person name="Sieprawska-Lupa M."/>
            <person name="Takai K."/>
            <person name="Miyazaki J."/>
            <person name="Whitman W."/>
            <person name="Woyke T."/>
        </authorList>
    </citation>
    <scope>NUCLEOTIDE SEQUENCE [LARGE SCALE GENOMIC DNA]</scope>
    <source>
        <strain evidence="7">IH1</strain>
    </source>
</reference>
<sequence>MSNAKSEGNCASMKDGGKVNPMDIVIVLWITTFVTMLGIGLIAPLMSIYAKQLGASNFEVGLIFGSFAIARTIAQIPIGSLSDKYGKKIFIVIGTFFCSIFTVMYAFVSSVIGLVVVRTFNGVFSSFITPVAGAYVATVAPREKLGEYMGIFSSAITLGFAMGPLIGGFLAAWYGIRTPFYFCGALAFIAFLVSYFKLKNVVVDRTGKCKYISNNIIRGNSFNKKLISLEFLKNKNFSVSYIVNTLYMAINAGIASYLAVYASDYHIGVASIGFLISSSNLISSVLQRKFGKIYDTAGISIMYVGLIVGALGVYALSLSHSFLSMLVSLVVMSIGGAMTSPSINALAMKDIPHYKKGEAMGFFTTSLNIGMVIGALALGFVADCIGLSNMYKFSAIISFIVCVGAYLAMRKVE</sequence>
<feature type="transmembrane region" description="Helical" evidence="5">
    <location>
        <begin position="265"/>
        <end position="286"/>
    </location>
</feature>
<feature type="transmembrane region" description="Helical" evidence="5">
    <location>
        <begin position="90"/>
        <end position="117"/>
    </location>
</feature>
<feature type="transmembrane region" description="Helical" evidence="5">
    <location>
        <begin position="322"/>
        <end position="347"/>
    </location>
</feature>
<gene>
    <name evidence="7" type="ordered locus">Metok_0586</name>
</gene>
<feature type="domain" description="Major facilitator superfamily (MFS) profile" evidence="6">
    <location>
        <begin position="24"/>
        <end position="413"/>
    </location>
</feature>
<dbReference type="HOGENOM" id="CLU_001265_10_14_2"/>
<evidence type="ECO:0000256" key="2">
    <source>
        <dbReference type="ARBA" id="ARBA00022692"/>
    </source>
</evidence>
<feature type="transmembrane region" description="Helical" evidence="5">
    <location>
        <begin position="359"/>
        <end position="381"/>
    </location>
</feature>
<evidence type="ECO:0000256" key="1">
    <source>
        <dbReference type="ARBA" id="ARBA00004141"/>
    </source>
</evidence>
<dbReference type="PANTHER" id="PTHR23531">
    <property type="entry name" value="QUINOLENE RESISTANCE PROTEIN NORA"/>
    <property type="match status" value="1"/>
</dbReference>
<feature type="transmembrane region" description="Helical" evidence="5">
    <location>
        <begin position="393"/>
        <end position="409"/>
    </location>
</feature>
<evidence type="ECO:0000256" key="4">
    <source>
        <dbReference type="ARBA" id="ARBA00023136"/>
    </source>
</evidence>
<comment type="subcellular location">
    <subcellularLocation>
        <location evidence="1">Membrane</location>
        <topology evidence="1">Multi-pass membrane protein</topology>
    </subcellularLocation>
</comment>
<feature type="transmembrane region" description="Helical" evidence="5">
    <location>
        <begin position="152"/>
        <end position="173"/>
    </location>
</feature>
<keyword evidence="4 5" id="KW-0472">Membrane</keyword>
<dbReference type="GO" id="GO:0022857">
    <property type="term" value="F:transmembrane transporter activity"/>
    <property type="evidence" value="ECO:0007669"/>
    <property type="project" value="InterPro"/>
</dbReference>
<dbReference type="InterPro" id="IPR011701">
    <property type="entry name" value="MFS"/>
</dbReference>
<feature type="transmembrane region" description="Helical" evidence="5">
    <location>
        <begin position="60"/>
        <end position="78"/>
    </location>
</feature>
<feature type="transmembrane region" description="Helical" evidence="5">
    <location>
        <begin position="123"/>
        <end position="140"/>
    </location>
</feature>
<dbReference type="Gene3D" id="1.20.1250.20">
    <property type="entry name" value="MFS general substrate transporter like domains"/>
    <property type="match status" value="1"/>
</dbReference>
<keyword evidence="8" id="KW-1185">Reference proteome</keyword>
<dbReference type="PANTHER" id="PTHR23531:SF1">
    <property type="entry name" value="QUINOLENE RESISTANCE PROTEIN NORA"/>
    <property type="match status" value="1"/>
</dbReference>
<dbReference type="CDD" id="cd17325">
    <property type="entry name" value="MFS_MdtG_SLC18_like"/>
    <property type="match status" value="1"/>
</dbReference>
<name>F8ALL8_METOI</name>
<feature type="transmembrane region" description="Helical" evidence="5">
    <location>
        <begin position="179"/>
        <end position="198"/>
    </location>
</feature>
<dbReference type="InterPro" id="IPR052714">
    <property type="entry name" value="MFS_Exporter"/>
</dbReference>
<dbReference type="PROSITE" id="PS50850">
    <property type="entry name" value="MFS"/>
    <property type="match status" value="1"/>
</dbReference>
<dbReference type="Pfam" id="PF07690">
    <property type="entry name" value="MFS_1"/>
    <property type="match status" value="1"/>
</dbReference>
<dbReference type="KEGG" id="mok:Metok_0586"/>
<dbReference type="STRING" id="647113.Metok_0586"/>
<evidence type="ECO:0000313" key="7">
    <source>
        <dbReference type="EMBL" id="AEH06566.1"/>
    </source>
</evidence>
<dbReference type="AlphaFoldDB" id="F8ALL8"/>
<dbReference type="EMBL" id="CP002792">
    <property type="protein sequence ID" value="AEH06566.1"/>
    <property type="molecule type" value="Genomic_DNA"/>
</dbReference>
<protein>
    <submittedName>
        <fullName evidence="7">Major facilitator superfamily MFS_1</fullName>
    </submittedName>
</protein>
<dbReference type="RefSeq" id="WP_013866752.1">
    <property type="nucleotide sequence ID" value="NC_015636.1"/>
</dbReference>
<keyword evidence="3 5" id="KW-1133">Transmembrane helix</keyword>
<accession>F8ALL8</accession>
<dbReference type="GO" id="GO:0016020">
    <property type="term" value="C:membrane"/>
    <property type="evidence" value="ECO:0007669"/>
    <property type="project" value="UniProtKB-SubCell"/>
</dbReference>
<dbReference type="PRINTS" id="PR01035">
    <property type="entry name" value="TCRTETA"/>
</dbReference>
<feature type="transmembrane region" description="Helical" evidence="5">
    <location>
        <begin position="239"/>
        <end position="259"/>
    </location>
</feature>
<keyword evidence="2 5" id="KW-0812">Transmembrane</keyword>